<dbReference type="Proteomes" id="UP000324767">
    <property type="component" value="Unassembled WGS sequence"/>
</dbReference>
<evidence type="ECO:0000313" key="3">
    <source>
        <dbReference type="Proteomes" id="UP000324767"/>
    </source>
</evidence>
<dbReference type="EMBL" id="VXIT01000008">
    <property type="protein sequence ID" value="KAA6411053.1"/>
    <property type="molecule type" value="Genomic_DNA"/>
</dbReference>
<name>A0A5M8PNL4_9LECA</name>
<sequence length="171" mass="19407">MATGPVYKSRPRQEFLTALRLDISNEHHRSLFNLMREEASREYEVMCEDRSILKPKYASAERPFAAAQVSETAFRDAVMRIWTGAGATTRMMYERGRTGGGDNWIIAWMLYSIFRARDPRNKRGTSSHPENDDHADEGPEEGTSTEASKTPVTGQGPHGYYDPARDGYRKV</sequence>
<accession>A0A5M8PNL4</accession>
<reference evidence="2 3" key="1">
    <citation type="submission" date="2019-09" db="EMBL/GenBank/DDBJ databases">
        <title>The hologenome of the rock-dwelling lichen Lasallia pustulata.</title>
        <authorList>
            <person name="Greshake Tzovaras B."/>
            <person name="Segers F."/>
            <person name="Bicker A."/>
            <person name="Dal Grande F."/>
            <person name="Otte J."/>
            <person name="Hankeln T."/>
            <person name="Schmitt I."/>
            <person name="Ebersberger I."/>
        </authorList>
    </citation>
    <scope>NUCLEOTIDE SEQUENCE [LARGE SCALE GENOMIC DNA]</scope>
    <source>
        <strain evidence="2">A1-1</strain>
    </source>
</reference>
<gene>
    <name evidence="2" type="ORF">FRX48_05364</name>
</gene>
<protein>
    <submittedName>
        <fullName evidence="2">Uncharacterized protein</fullName>
    </submittedName>
</protein>
<evidence type="ECO:0000256" key="1">
    <source>
        <dbReference type="SAM" id="MobiDB-lite"/>
    </source>
</evidence>
<dbReference type="AlphaFoldDB" id="A0A5M8PNL4"/>
<feature type="region of interest" description="Disordered" evidence="1">
    <location>
        <begin position="120"/>
        <end position="171"/>
    </location>
</feature>
<feature type="compositionally biased region" description="Polar residues" evidence="1">
    <location>
        <begin position="142"/>
        <end position="153"/>
    </location>
</feature>
<comment type="caution">
    <text evidence="2">The sequence shown here is derived from an EMBL/GenBank/DDBJ whole genome shotgun (WGS) entry which is preliminary data.</text>
</comment>
<proteinExistence type="predicted"/>
<evidence type="ECO:0000313" key="2">
    <source>
        <dbReference type="EMBL" id="KAA6411053.1"/>
    </source>
</evidence>
<organism evidence="2 3">
    <name type="scientific">Lasallia pustulata</name>
    <dbReference type="NCBI Taxonomy" id="136370"/>
    <lineage>
        <taxon>Eukaryota</taxon>
        <taxon>Fungi</taxon>
        <taxon>Dikarya</taxon>
        <taxon>Ascomycota</taxon>
        <taxon>Pezizomycotina</taxon>
        <taxon>Lecanoromycetes</taxon>
        <taxon>OSLEUM clade</taxon>
        <taxon>Umbilicariomycetidae</taxon>
        <taxon>Umbilicariales</taxon>
        <taxon>Umbilicariaceae</taxon>
        <taxon>Lasallia</taxon>
    </lineage>
</organism>
<dbReference type="OrthoDB" id="4502478at2759"/>